<dbReference type="EMBL" id="BMUT01000006">
    <property type="protein sequence ID" value="GGX83583.1"/>
    <property type="molecule type" value="Genomic_DNA"/>
</dbReference>
<dbReference type="SUPFAM" id="SSF48452">
    <property type="entry name" value="TPR-like"/>
    <property type="match status" value="1"/>
</dbReference>
<protein>
    <recommendedName>
        <fullName evidence="3">Transcriptional regulator</fullName>
    </recommendedName>
</protein>
<comment type="caution">
    <text evidence="1">The sequence shown here is derived from an EMBL/GenBank/DDBJ whole genome shotgun (WGS) entry which is preliminary data.</text>
</comment>
<dbReference type="Proteomes" id="UP000659223">
    <property type="component" value="Unassembled WGS sequence"/>
</dbReference>
<gene>
    <name evidence="1" type="ORF">GCM10010324_31430</name>
</gene>
<reference evidence="2" key="1">
    <citation type="journal article" date="2019" name="Int. J. Syst. Evol. Microbiol.">
        <title>The Global Catalogue of Microorganisms (GCM) 10K type strain sequencing project: providing services to taxonomists for standard genome sequencing and annotation.</title>
        <authorList>
            <consortium name="The Broad Institute Genomics Platform"/>
            <consortium name="The Broad Institute Genome Sequencing Center for Infectious Disease"/>
            <person name="Wu L."/>
            <person name="Ma J."/>
        </authorList>
    </citation>
    <scope>NUCLEOTIDE SEQUENCE [LARGE SCALE GENOMIC DNA]</scope>
    <source>
        <strain evidence="2">JCM 4586</strain>
    </source>
</reference>
<evidence type="ECO:0000313" key="2">
    <source>
        <dbReference type="Proteomes" id="UP000659223"/>
    </source>
</evidence>
<organism evidence="1 2">
    <name type="scientific">Streptomyces hiroshimensis</name>
    <dbReference type="NCBI Taxonomy" id="66424"/>
    <lineage>
        <taxon>Bacteria</taxon>
        <taxon>Bacillati</taxon>
        <taxon>Actinomycetota</taxon>
        <taxon>Actinomycetes</taxon>
        <taxon>Kitasatosporales</taxon>
        <taxon>Streptomycetaceae</taxon>
        <taxon>Streptomyces</taxon>
    </lineage>
</organism>
<evidence type="ECO:0008006" key="3">
    <source>
        <dbReference type="Google" id="ProtNLM"/>
    </source>
</evidence>
<sequence>MAQRLADYLEQQRIGEAVMADMPGNPLFVRARVAQRLHTQEEFAEVFEGMARELGFKLAVSVRQVRRWESRKPGWPHPSARMVLQALLRRSAEELGFARPVRNSLGGQVAQAATSHDGPVKRRDFVTRSLAAVGAVSVPSSPEEVLAQTRADPLDRLRTVLTGAAGCRAELSTTEALARASASAKRQIQRCRYSSVSRSLPDLLVELGPRRGSAEERRRIDRIAVEAYHVAASLLLKNDDAPSAWVAAERSMAAARRTEDAAAVASASRILTHAVTAVGHHRQGVGVAVRGTDEIAGGVTRSSPGMVSVFGALLLRGAWAASVADDRDMAEALLDEAGRAAKLLEESNLQGTAFGPNNVLLHRVSIALTLGDAGRALAEARKVEVRALAVAERRAVFWTDLARALHACGRTEKATAALLAAEKEAPEEVRSRPVVRELIGDLLMRDRGGRVPVLRSLASRAQVTV</sequence>
<name>A0ABQ2YJ53_9ACTN</name>
<keyword evidence="2" id="KW-1185">Reference proteome</keyword>
<proteinExistence type="predicted"/>
<evidence type="ECO:0000313" key="1">
    <source>
        <dbReference type="EMBL" id="GGX83583.1"/>
    </source>
</evidence>
<accession>A0ABQ2YJ53</accession>
<dbReference type="InterPro" id="IPR011990">
    <property type="entry name" value="TPR-like_helical_dom_sf"/>
</dbReference>